<organism evidence="2 3">
    <name type="scientific">Araneus ventricosus</name>
    <name type="common">Orbweaver spider</name>
    <name type="synonym">Epeira ventricosa</name>
    <dbReference type="NCBI Taxonomy" id="182803"/>
    <lineage>
        <taxon>Eukaryota</taxon>
        <taxon>Metazoa</taxon>
        <taxon>Ecdysozoa</taxon>
        <taxon>Arthropoda</taxon>
        <taxon>Chelicerata</taxon>
        <taxon>Arachnida</taxon>
        <taxon>Araneae</taxon>
        <taxon>Araneomorphae</taxon>
        <taxon>Entelegynae</taxon>
        <taxon>Araneoidea</taxon>
        <taxon>Araneidae</taxon>
        <taxon>Araneus</taxon>
    </lineage>
</organism>
<feature type="domain" description="G-patch" evidence="1">
    <location>
        <begin position="48"/>
        <end position="108"/>
    </location>
</feature>
<protein>
    <recommendedName>
        <fullName evidence="1">G-patch domain-containing protein</fullName>
    </recommendedName>
</protein>
<gene>
    <name evidence="2" type="ORF">AVEN_45943_1</name>
</gene>
<evidence type="ECO:0000259" key="1">
    <source>
        <dbReference type="PROSITE" id="PS50174"/>
    </source>
</evidence>
<dbReference type="Pfam" id="PF01585">
    <property type="entry name" value="G-patch"/>
    <property type="match status" value="1"/>
</dbReference>
<dbReference type="SMART" id="SM00443">
    <property type="entry name" value="G_patch"/>
    <property type="match status" value="1"/>
</dbReference>
<dbReference type="InterPro" id="IPR000467">
    <property type="entry name" value="G_patch_dom"/>
</dbReference>
<proteinExistence type="predicted"/>
<keyword evidence="3" id="KW-1185">Reference proteome</keyword>
<sequence>MEYCDGKNSVPPVNSGYEDKAEIRRKTVGSQNPYEKTEVASMDISMSEFNKGYQMLKKLGWKEGETLGLKNSGISDPKAGTVQSLFLFYIGKQHPVVQNNVGIGNVHGCLLPLSPDRHYLFIRS</sequence>
<evidence type="ECO:0000313" key="2">
    <source>
        <dbReference type="EMBL" id="GBM50667.1"/>
    </source>
</evidence>
<name>A0A4Y2GBT5_ARAVE</name>
<dbReference type="GO" id="GO:0003676">
    <property type="term" value="F:nucleic acid binding"/>
    <property type="evidence" value="ECO:0007669"/>
    <property type="project" value="InterPro"/>
</dbReference>
<dbReference type="OrthoDB" id="2538319at2759"/>
<dbReference type="Proteomes" id="UP000499080">
    <property type="component" value="Unassembled WGS sequence"/>
</dbReference>
<comment type="caution">
    <text evidence="2">The sequence shown here is derived from an EMBL/GenBank/DDBJ whole genome shotgun (WGS) entry which is preliminary data.</text>
</comment>
<dbReference type="EMBL" id="BGPR01001307">
    <property type="protein sequence ID" value="GBM50667.1"/>
    <property type="molecule type" value="Genomic_DNA"/>
</dbReference>
<evidence type="ECO:0000313" key="3">
    <source>
        <dbReference type="Proteomes" id="UP000499080"/>
    </source>
</evidence>
<dbReference type="AlphaFoldDB" id="A0A4Y2GBT5"/>
<dbReference type="PROSITE" id="PS50174">
    <property type="entry name" value="G_PATCH"/>
    <property type="match status" value="1"/>
</dbReference>
<dbReference type="PANTHER" id="PTHR23106">
    <property type="entry name" value="ANGIOGENIC FACTOR WITH G PATCH AND FHA DOMAINS 1"/>
    <property type="match status" value="1"/>
</dbReference>
<dbReference type="PANTHER" id="PTHR23106:SF24">
    <property type="entry name" value="ANGIOGENIC FACTOR WITH G PATCH AND FHA DOMAINS 1"/>
    <property type="match status" value="1"/>
</dbReference>
<dbReference type="InterPro" id="IPR053027">
    <property type="entry name" value="AGGF1"/>
</dbReference>
<reference evidence="2 3" key="1">
    <citation type="journal article" date="2019" name="Sci. Rep.">
        <title>Orb-weaving spider Araneus ventricosus genome elucidates the spidroin gene catalogue.</title>
        <authorList>
            <person name="Kono N."/>
            <person name="Nakamura H."/>
            <person name="Ohtoshi R."/>
            <person name="Moran D.A.P."/>
            <person name="Shinohara A."/>
            <person name="Yoshida Y."/>
            <person name="Fujiwara M."/>
            <person name="Mori M."/>
            <person name="Tomita M."/>
            <person name="Arakawa K."/>
        </authorList>
    </citation>
    <scope>NUCLEOTIDE SEQUENCE [LARGE SCALE GENOMIC DNA]</scope>
</reference>
<accession>A0A4Y2GBT5</accession>